<keyword evidence="5" id="KW-1185">Reference proteome</keyword>
<evidence type="ECO:0000313" key="4">
    <source>
        <dbReference type="EMBL" id="AKH22320.1"/>
    </source>
</evidence>
<feature type="domain" description="Transposase zinc-binding" evidence="2">
    <location>
        <begin position="7"/>
        <end position="95"/>
    </location>
</feature>
<dbReference type="InterPro" id="IPR007069">
    <property type="entry name" value="Transposase_32"/>
</dbReference>
<evidence type="ECO:0000313" key="5">
    <source>
        <dbReference type="Proteomes" id="UP000034410"/>
    </source>
</evidence>
<feature type="domain" description="Transposase IS801/IS1294" evidence="1">
    <location>
        <begin position="158"/>
        <end position="333"/>
    </location>
</feature>
<dbReference type="GO" id="GO:0003677">
    <property type="term" value="F:DNA binding"/>
    <property type="evidence" value="ECO:0007669"/>
    <property type="project" value="InterPro"/>
</dbReference>
<protein>
    <submittedName>
        <fullName evidence="3">Uncharacterized protein</fullName>
    </submittedName>
</protein>
<dbReference type="InterPro" id="IPR054832">
    <property type="entry name" value="transpos_IS91"/>
</dbReference>
<reference evidence="3 5" key="1">
    <citation type="journal article" date="2015" name="Genome Announc.">
        <title>Complete Genome Sequence of Sedimenticola thiotaurini Strain SIP-G1, a Polyphosphate- and Polyhydroxyalkanoate-Accumulating Sulfur-Oxidizing Gammaproteobacterium Isolated from Salt Marsh Sediments.</title>
        <authorList>
            <person name="Flood B.E."/>
            <person name="Jones D.S."/>
            <person name="Bailey J.V."/>
        </authorList>
    </citation>
    <scope>NUCLEOTIDE SEQUENCE [LARGE SCALE GENOMIC DNA]</scope>
    <source>
        <strain evidence="3 5">SIP-G1</strain>
    </source>
</reference>
<dbReference type="GO" id="GO:0004803">
    <property type="term" value="F:transposase activity"/>
    <property type="evidence" value="ECO:0007669"/>
    <property type="project" value="InterPro"/>
</dbReference>
<dbReference type="KEGG" id="seds:AAY24_11590"/>
<dbReference type="PANTHER" id="PTHR37023">
    <property type="entry name" value="TRANSPOSASE"/>
    <property type="match status" value="1"/>
</dbReference>
<proteinExistence type="predicted"/>
<gene>
    <name evidence="3" type="ORF">AAY24_11590</name>
    <name evidence="4" type="ORF">AAY24_15920</name>
</gene>
<dbReference type="AlphaFoldDB" id="A0A0F7K112"/>
<sequence>MGLQQVLAAHLPHYCARHRLDSRRLRVCDHIRQCRTEALGGYRLACDRCAHDQTHYYSCRDRHCPQCQQRASRQWAEAQQQAVLPVAYHHLVFTLPDTLNGWAQLHPDVLYRALFASVWATLKRFGEDPRRLGGQLGMTAVLAVPAHPAPTALVHPCTSHTWGQTLTQHVHLHCLVPGGVLTDQGQWKAAKSHYLFPVRALSRYFRGHLVHRLRRLFESGELYRVTAADADARLDELMHKEWVVFSRPCEQATRSVVNYLARYSHRTAISNRRILAMDEETVSFRYKDYGDDEKPKVMQLDHAEFIRRFLLHVLPKGLMRIRHYGYLANCCRARRLPQIRTAITRAEATEAEPDKAINRSTPEVAAWPCPVCQGGRLRVVMELPPRRPGGE</sequence>
<dbReference type="EMBL" id="CP011412">
    <property type="protein sequence ID" value="AKH22320.1"/>
    <property type="molecule type" value="Genomic_DNA"/>
</dbReference>
<dbReference type="EMBL" id="CP011412">
    <property type="protein sequence ID" value="AKH22231.1"/>
    <property type="molecule type" value="Genomic_DNA"/>
</dbReference>
<dbReference type="Proteomes" id="UP000034410">
    <property type="component" value="Chromosome"/>
</dbReference>
<evidence type="ECO:0000259" key="1">
    <source>
        <dbReference type="Pfam" id="PF04986"/>
    </source>
</evidence>
<dbReference type="PATRIC" id="fig|1543721.4.peg.2403"/>
<name>A0A0F7K112_9GAMM</name>
<dbReference type="KEGG" id="seds:AAY24_15920"/>
<dbReference type="Pfam" id="PF14319">
    <property type="entry name" value="Zn_Tnp_IS91"/>
    <property type="match status" value="1"/>
</dbReference>
<dbReference type="NCBIfam" id="NF033538">
    <property type="entry name" value="transpos_IS91"/>
    <property type="match status" value="1"/>
</dbReference>
<accession>A0A0F7K112</accession>
<evidence type="ECO:0000313" key="3">
    <source>
        <dbReference type="EMBL" id="AKH22231.1"/>
    </source>
</evidence>
<dbReference type="InterPro" id="IPR026889">
    <property type="entry name" value="Zn_Tnp"/>
</dbReference>
<dbReference type="OrthoDB" id="6979325at2"/>
<organism evidence="3 5">
    <name type="scientific">Sedimenticola thiotaurini</name>
    <dbReference type="NCBI Taxonomy" id="1543721"/>
    <lineage>
        <taxon>Bacteria</taxon>
        <taxon>Pseudomonadati</taxon>
        <taxon>Pseudomonadota</taxon>
        <taxon>Gammaproteobacteria</taxon>
        <taxon>Chromatiales</taxon>
        <taxon>Sedimenticolaceae</taxon>
        <taxon>Sedimenticola</taxon>
    </lineage>
</organism>
<evidence type="ECO:0000259" key="2">
    <source>
        <dbReference type="Pfam" id="PF14319"/>
    </source>
</evidence>
<dbReference type="Pfam" id="PF04986">
    <property type="entry name" value="Y2_Tnp"/>
    <property type="match status" value="1"/>
</dbReference>
<dbReference type="PANTHER" id="PTHR37023:SF1">
    <property type="entry name" value="ISSOD25 TRANSPOSASE TNPA_ISSOD25"/>
    <property type="match status" value="1"/>
</dbReference>
<dbReference type="GO" id="GO:0006313">
    <property type="term" value="P:DNA transposition"/>
    <property type="evidence" value="ECO:0007669"/>
    <property type="project" value="InterPro"/>
</dbReference>